<dbReference type="KEGG" id="pno:SNOG_03885"/>
<dbReference type="AlphaFoldDB" id="A0A7U2EZ43"/>
<proteinExistence type="predicted"/>
<dbReference type="PANTHER" id="PTHR36089:SF1">
    <property type="entry name" value="CHITIN SYNTHASE 3 COMPLEX PROTEIN CSI2-RELATED"/>
    <property type="match status" value="1"/>
</dbReference>
<dbReference type="RefSeq" id="XP_001794430.1">
    <property type="nucleotide sequence ID" value="XM_001794378.1"/>
</dbReference>
<protein>
    <submittedName>
        <fullName evidence="4">Uncharacterized protein</fullName>
    </submittedName>
</protein>
<dbReference type="PANTHER" id="PTHR36089">
    <property type="entry name" value="CHITIN SYNTHASE 3 COMPLEX PROTEIN CSI2-RELATED"/>
    <property type="match status" value="1"/>
</dbReference>
<gene>
    <name evidence="4" type="ORF">JI435_038850</name>
</gene>
<dbReference type="VEuPathDB" id="FungiDB:JI435_038850"/>
<dbReference type="Proteomes" id="UP000663193">
    <property type="component" value="Chromosome 3"/>
</dbReference>
<dbReference type="OMA" id="ANAPYMQ"/>
<keyword evidence="2" id="KW-0472">Membrane</keyword>
<evidence type="ECO:0000256" key="3">
    <source>
        <dbReference type="SAM" id="SignalP"/>
    </source>
</evidence>
<organism evidence="4 5">
    <name type="scientific">Phaeosphaeria nodorum (strain SN15 / ATCC MYA-4574 / FGSC 10173)</name>
    <name type="common">Glume blotch fungus</name>
    <name type="synonym">Parastagonospora nodorum</name>
    <dbReference type="NCBI Taxonomy" id="321614"/>
    <lineage>
        <taxon>Eukaryota</taxon>
        <taxon>Fungi</taxon>
        <taxon>Dikarya</taxon>
        <taxon>Ascomycota</taxon>
        <taxon>Pezizomycotina</taxon>
        <taxon>Dothideomycetes</taxon>
        <taxon>Pleosporomycetidae</taxon>
        <taxon>Pleosporales</taxon>
        <taxon>Pleosporineae</taxon>
        <taxon>Phaeosphaeriaceae</taxon>
        <taxon>Parastagonospora</taxon>
    </lineage>
</organism>
<feature type="chain" id="PRO_5034122652" evidence="3">
    <location>
        <begin position="21"/>
        <end position="392"/>
    </location>
</feature>
<dbReference type="OrthoDB" id="4065319at2759"/>
<keyword evidence="3" id="KW-0732">Signal</keyword>
<evidence type="ECO:0000256" key="2">
    <source>
        <dbReference type="SAM" id="Phobius"/>
    </source>
</evidence>
<evidence type="ECO:0000256" key="1">
    <source>
        <dbReference type="SAM" id="MobiDB-lite"/>
    </source>
</evidence>
<name>A0A7U2EZ43_PHANO</name>
<evidence type="ECO:0000313" key="4">
    <source>
        <dbReference type="EMBL" id="QRC93680.1"/>
    </source>
</evidence>
<feature type="region of interest" description="Disordered" evidence="1">
    <location>
        <begin position="269"/>
        <end position="371"/>
    </location>
</feature>
<dbReference type="EMBL" id="CP069025">
    <property type="protein sequence ID" value="QRC93680.1"/>
    <property type="molecule type" value="Genomic_DNA"/>
</dbReference>
<sequence length="392" mass="39568">MRPSVSLVGLLLAVAPAILAQGNNNNNNNNNGGNGLPTLSTAAPNAPTDAASSAPPESSAPATSSEAPQTSAAPPSSAAASQTSNSDFPTVTQPGNGVRLSALPTLAGVGIPDMKVPDTAGAAFMQKSDLPDGTVFICVGAILAFFAAAVLAWRGLVAWSLHRSVERAARAQNMSDLKAMSAVPGKKRGMYNVVGANSTMSLDHLNAAPIGTSKASKRTTVVEAPGKSASSLFFSPTAGGAGGVQNSNNRSSTYLPAGYYATGNAAPAQGSPTTYVGGQQNLSANNLAMPGNRFSHRSAVSPPDSPSVGARGSYARPPQSRDGVSMYNRNSSATLGQPRDTSSGVYGNGNLDSASHLSLNAPGGTTVAGGRAPSAYLEDLFENHGAGPRERF</sequence>
<evidence type="ECO:0000313" key="5">
    <source>
        <dbReference type="Proteomes" id="UP000663193"/>
    </source>
</evidence>
<feature type="compositionally biased region" description="Low complexity" evidence="1">
    <location>
        <begin position="40"/>
        <end position="87"/>
    </location>
</feature>
<feature type="transmembrane region" description="Helical" evidence="2">
    <location>
        <begin position="134"/>
        <end position="153"/>
    </location>
</feature>
<keyword evidence="2" id="KW-0812">Transmembrane</keyword>
<feature type="compositionally biased region" description="Polar residues" evidence="1">
    <location>
        <begin position="270"/>
        <end position="286"/>
    </location>
</feature>
<keyword evidence="5" id="KW-1185">Reference proteome</keyword>
<accession>A0A7U2EZ43</accession>
<feature type="compositionally biased region" description="Polar residues" evidence="1">
    <location>
        <begin position="327"/>
        <end position="358"/>
    </location>
</feature>
<dbReference type="InterPro" id="IPR051009">
    <property type="entry name" value="PRM"/>
</dbReference>
<feature type="region of interest" description="Disordered" evidence="1">
    <location>
        <begin position="24"/>
        <end position="96"/>
    </location>
</feature>
<feature type="signal peptide" evidence="3">
    <location>
        <begin position="1"/>
        <end position="20"/>
    </location>
</feature>
<keyword evidence="2" id="KW-1133">Transmembrane helix</keyword>
<reference evidence="5" key="1">
    <citation type="journal article" date="2021" name="BMC Genomics">
        <title>Chromosome-level genome assembly and manually-curated proteome of model necrotroph Parastagonospora nodorum Sn15 reveals a genome-wide trove of candidate effector homologs, and redundancy of virulence-related functions within an accessory chromosome.</title>
        <authorList>
            <person name="Bertazzoni S."/>
            <person name="Jones D.A.B."/>
            <person name="Phan H.T."/>
            <person name="Tan K.-C."/>
            <person name="Hane J.K."/>
        </authorList>
    </citation>
    <scope>NUCLEOTIDE SEQUENCE [LARGE SCALE GENOMIC DNA]</scope>
    <source>
        <strain evidence="5">SN15 / ATCC MYA-4574 / FGSC 10173)</strain>
    </source>
</reference>